<feature type="transmembrane region" description="Helical" evidence="1">
    <location>
        <begin position="21"/>
        <end position="38"/>
    </location>
</feature>
<dbReference type="Gene3D" id="3.40.190.10">
    <property type="entry name" value="Periplasmic binding protein-like II"/>
    <property type="match status" value="2"/>
</dbReference>
<keyword evidence="3" id="KW-1185">Reference proteome</keyword>
<dbReference type="Pfam" id="PF16868">
    <property type="entry name" value="NMT1_3"/>
    <property type="match status" value="1"/>
</dbReference>
<dbReference type="AlphaFoldDB" id="A0A8J7BZC5"/>
<dbReference type="SUPFAM" id="SSF53850">
    <property type="entry name" value="Periplasmic binding protein-like II"/>
    <property type="match status" value="1"/>
</dbReference>
<dbReference type="Proteomes" id="UP000629098">
    <property type="component" value="Unassembled WGS sequence"/>
</dbReference>
<evidence type="ECO:0000256" key="1">
    <source>
        <dbReference type="SAM" id="Phobius"/>
    </source>
</evidence>
<accession>A0A8J7BZC5</accession>
<dbReference type="PANTHER" id="PTHR42941:SF1">
    <property type="entry name" value="SLL1037 PROTEIN"/>
    <property type="match status" value="1"/>
</dbReference>
<evidence type="ECO:0000313" key="3">
    <source>
        <dbReference type="Proteomes" id="UP000629098"/>
    </source>
</evidence>
<sequence length="511" mass="57448">MICCKNYFNRVGSLPFPSPKNRFLLLVVAAGILLFILGSCSNNQNTVTLSSGIADGYYNRLGDQIGNTSTTVRLSVRNIESLGSQQNLERLLEGKVDFAIVQLDVANQAMRQGKVQAVATLANEYVHVIVPKDSSLKTFADLQSKRVAVGTSGSGMNYTANQLIKADNLNIQQDTSDFDQAFNKLLNQQVDAVIYVGSLGASKKLREQFMQNPSLTLLPIQTALVNNLTVLDPGSYQSATLPTGTYMSRPPIPEQEVPTLSTATVLVTRPNMNQYKVGLVTWSILSTARTYSQFYPELQNQDAALLLRKGLFYIHPAAEQVFEKGDPRAGLIHYWEQNNDLQAGVFIFGTTSFVGLLLQQWRRQRSKKVLTTTANRISELRWLLPDHAQQALTGIEDLSQEHRLMFIDGAVTTEVYEQIRQKTQTFADQCRKILEQQRKKFVMDTLLLLDDWQATLQQDPETALQKLSQIKQRYREMLLSDQIDIEAYAELMELTLISLMTLMPKSDHRPT</sequence>
<evidence type="ECO:0000313" key="2">
    <source>
        <dbReference type="EMBL" id="MBD2777302.1"/>
    </source>
</evidence>
<keyword evidence="1" id="KW-0812">Transmembrane</keyword>
<organism evidence="2 3">
    <name type="scientific">Iningainema tapete BLCC-T55</name>
    <dbReference type="NCBI Taxonomy" id="2748662"/>
    <lineage>
        <taxon>Bacteria</taxon>
        <taxon>Bacillati</taxon>
        <taxon>Cyanobacteriota</taxon>
        <taxon>Cyanophyceae</taxon>
        <taxon>Nostocales</taxon>
        <taxon>Scytonemataceae</taxon>
        <taxon>Iningainema tapete</taxon>
    </lineage>
</organism>
<dbReference type="PANTHER" id="PTHR42941">
    <property type="entry name" value="SLL1037 PROTEIN"/>
    <property type="match status" value="1"/>
</dbReference>
<reference evidence="2" key="1">
    <citation type="submission" date="2020-09" db="EMBL/GenBank/DDBJ databases">
        <title>Iningainema tapete sp. nov. (Scytonemataceae, Cyanobacteria) from greenhouses in central Florida (USA) produces two types of nodularin with biosynthetic potential for microcystin-LR and anabaenopeptins.</title>
        <authorList>
            <person name="Berthold D.E."/>
            <person name="Lefler F.W."/>
            <person name="Huang I.-S."/>
            <person name="Abdulla H."/>
            <person name="Zimba P.V."/>
            <person name="Laughinghouse H.D. IV."/>
        </authorList>
    </citation>
    <scope>NUCLEOTIDE SEQUENCE</scope>
    <source>
        <strain evidence="2">BLCCT55</strain>
    </source>
</reference>
<name>A0A8J7BZC5_9CYAN</name>
<proteinExistence type="predicted"/>
<keyword evidence="1" id="KW-0472">Membrane</keyword>
<dbReference type="EMBL" id="JACXAE010000109">
    <property type="protein sequence ID" value="MBD2777302.1"/>
    <property type="molecule type" value="Genomic_DNA"/>
</dbReference>
<comment type="caution">
    <text evidence="2">The sequence shown here is derived from an EMBL/GenBank/DDBJ whole genome shotgun (WGS) entry which is preliminary data.</text>
</comment>
<dbReference type="InterPro" id="IPR011852">
    <property type="entry name" value="TRAP_TAXI"/>
</dbReference>
<dbReference type="NCBIfam" id="TIGR02122">
    <property type="entry name" value="TRAP_TAXI"/>
    <property type="match status" value="1"/>
</dbReference>
<keyword evidence="1" id="KW-1133">Transmembrane helix</keyword>
<protein>
    <submittedName>
        <fullName evidence="2">TAXI family TRAP transporter solute-binding subunit</fullName>
    </submittedName>
</protein>
<gene>
    <name evidence="2" type="ORF">ICL16_35955</name>
</gene>